<dbReference type="EMBL" id="CP001102">
    <property type="protein sequence ID" value="ACE06299.1"/>
    <property type="molecule type" value="Genomic_DNA"/>
</dbReference>
<protein>
    <submittedName>
        <fullName evidence="1">Uncharacterized protein</fullName>
    </submittedName>
</protein>
<proteinExistence type="predicted"/>
<keyword evidence="2" id="KW-1185">Reference proteome</keyword>
<name>B3ESU7_AMOA5</name>
<sequence length="231" mass="27346">MLRTYACLSKLRLHNISPYIPEILGIYLAPYSETFKKESRYGDRIVREGKPMVRIWEMDYLDKSYEDEYGKSSKKFMEPRVTFEEVIGRWAVGVVAKCQIDDEDGDVLGHHMLYYDPNYVVYHIADKLYLFEPGYSPRQVDYDDGSCRDSNYSLKHHKEGSFPIRQDTYYQSSYMYERTPTHSIKKFLEEIEMKGLFQSLKENLVEFEVSPTNPIPATDNVQHFYIPEEYI</sequence>
<dbReference type="AlphaFoldDB" id="B3ESU7"/>
<dbReference type="KEGG" id="aas:Aasi_0937"/>
<dbReference type="RefSeq" id="WP_012473066.1">
    <property type="nucleotide sequence ID" value="NC_010830.1"/>
</dbReference>
<gene>
    <name evidence="1" type="ordered locus">Aasi_0937</name>
</gene>
<dbReference type="Proteomes" id="UP000001227">
    <property type="component" value="Chromosome"/>
</dbReference>
<reference evidence="1 2" key="1">
    <citation type="journal article" date="2010" name="J. Bacteriol.">
        <title>The genome of the amoeba symbiont 'Candidatus Amoebophilus asiaticus' reveals common mechanisms for host cell interaction among amoeba-associated bacteria.</title>
        <authorList>
            <person name="Schmitz-Esser S."/>
            <person name="Tischler P."/>
            <person name="Arnold R."/>
            <person name="Montanaro J."/>
            <person name="Wagner M."/>
            <person name="Rattei T."/>
            <person name="Horn M."/>
        </authorList>
    </citation>
    <scope>NUCLEOTIDE SEQUENCE [LARGE SCALE GENOMIC DNA]</scope>
    <source>
        <strain evidence="1 2">5a2</strain>
    </source>
</reference>
<dbReference type="STRING" id="452471.Aasi_0937"/>
<dbReference type="HOGENOM" id="CLU_1197771_0_0_10"/>
<organism evidence="1 2">
    <name type="scientific">Amoebophilus asiaticus (strain 5a2)</name>
    <dbReference type="NCBI Taxonomy" id="452471"/>
    <lineage>
        <taxon>Bacteria</taxon>
        <taxon>Pseudomonadati</taxon>
        <taxon>Bacteroidota</taxon>
        <taxon>Cytophagia</taxon>
        <taxon>Cytophagales</taxon>
        <taxon>Amoebophilaceae</taxon>
        <taxon>Candidatus Amoebophilus</taxon>
    </lineage>
</organism>
<accession>B3ESU7</accession>
<evidence type="ECO:0000313" key="2">
    <source>
        <dbReference type="Proteomes" id="UP000001227"/>
    </source>
</evidence>
<evidence type="ECO:0000313" key="1">
    <source>
        <dbReference type="EMBL" id="ACE06299.1"/>
    </source>
</evidence>